<feature type="transmembrane region" description="Helical" evidence="1">
    <location>
        <begin position="35"/>
        <end position="53"/>
    </location>
</feature>
<gene>
    <name evidence="2" type="ORF">JDW22_03920</name>
</gene>
<keyword evidence="1" id="KW-1133">Transmembrane helix</keyword>
<comment type="caution">
    <text evidence="2">The sequence shown here is derived from an EMBL/GenBank/DDBJ whole genome shotgun (WGS) entry which is preliminary data.</text>
</comment>
<evidence type="ECO:0000313" key="3">
    <source>
        <dbReference type="Proteomes" id="UP000614058"/>
    </source>
</evidence>
<dbReference type="Proteomes" id="UP000614058">
    <property type="component" value="Unassembled WGS sequence"/>
</dbReference>
<dbReference type="EMBL" id="JAEHNZ010000001">
    <property type="protein sequence ID" value="MBK0395754.1"/>
    <property type="molecule type" value="Genomic_DNA"/>
</dbReference>
<evidence type="ECO:0000256" key="1">
    <source>
        <dbReference type="SAM" id="Phobius"/>
    </source>
</evidence>
<dbReference type="RefSeq" id="WP_200521791.1">
    <property type="nucleotide sequence ID" value="NZ_JAEHNZ010000001.1"/>
</dbReference>
<feature type="transmembrane region" description="Helical" evidence="1">
    <location>
        <begin position="90"/>
        <end position="109"/>
    </location>
</feature>
<keyword evidence="1" id="KW-0812">Transmembrane</keyword>
<organism evidence="2 3">
    <name type="scientific">Kingella bonacorsii</name>
    <dbReference type="NCBI Taxonomy" id="2796361"/>
    <lineage>
        <taxon>Bacteria</taxon>
        <taxon>Pseudomonadati</taxon>
        <taxon>Pseudomonadota</taxon>
        <taxon>Betaproteobacteria</taxon>
        <taxon>Neisseriales</taxon>
        <taxon>Neisseriaceae</taxon>
        <taxon>Kingella</taxon>
    </lineage>
</organism>
<accession>A0ABS1BR78</accession>
<keyword evidence="3" id="KW-1185">Reference proteome</keyword>
<proteinExistence type="predicted"/>
<protein>
    <submittedName>
        <fullName evidence="2">Uncharacterized protein</fullName>
    </submittedName>
</protein>
<feature type="transmembrane region" description="Helical" evidence="1">
    <location>
        <begin position="12"/>
        <end position="29"/>
    </location>
</feature>
<keyword evidence="1" id="KW-0472">Membrane</keyword>
<name>A0ABS1BR78_9NEIS</name>
<feature type="transmembrane region" description="Helical" evidence="1">
    <location>
        <begin position="65"/>
        <end position="84"/>
    </location>
</feature>
<reference evidence="2 3" key="1">
    <citation type="journal article" date="2021" name="Pathogens">
        <title>Isolation and Characterization of Kingella bonacorsii sp. nov., A Novel Kingella Species Detected in a Stable Periodontitis Subject.</title>
        <authorList>
            <person name="Antezack A."/>
            <person name="Boxberger M."/>
            <person name="Rolland C."/>
            <person name="Monnet-Corti V."/>
            <person name="La Scola B."/>
        </authorList>
    </citation>
    <scope>NUCLEOTIDE SEQUENCE [LARGE SCALE GENOMIC DNA]</scope>
    <source>
        <strain evidence="2 3">Marseille-Q4569</strain>
    </source>
</reference>
<evidence type="ECO:0000313" key="2">
    <source>
        <dbReference type="EMBL" id="MBK0395754.1"/>
    </source>
</evidence>
<sequence>MRHLVLPAKIIGVLWFVFAITILPSLQSLNQQGELLVFALNVLGAASIAFVYGHSRGKKGLTAGWIGKVFLALLVLLPLIAMSSAPLLNILFTMAMAAAFIVLFLYLPYRAGSKLGYREYEAAEDE</sequence>